<reference evidence="2 3" key="1">
    <citation type="submission" date="2020-03" db="EMBL/GenBank/DDBJ databases">
        <authorList>
            <person name="Zhu W."/>
        </authorList>
    </citation>
    <scope>NUCLEOTIDE SEQUENCE [LARGE SCALE GENOMIC DNA]</scope>
    <source>
        <strain evidence="2 3">185</strain>
    </source>
</reference>
<proteinExistence type="predicted"/>
<keyword evidence="1" id="KW-0472">Membrane</keyword>
<dbReference type="AlphaFoldDB" id="A0A6G8S7N0"/>
<organism evidence="2 3">
    <name type="scientific">Acinetobacter lanii</name>
    <dbReference type="NCBI Taxonomy" id="2715163"/>
    <lineage>
        <taxon>Bacteria</taxon>
        <taxon>Pseudomonadati</taxon>
        <taxon>Pseudomonadota</taxon>
        <taxon>Gammaproteobacteria</taxon>
        <taxon>Moraxellales</taxon>
        <taxon>Moraxellaceae</taxon>
        <taxon>Acinetobacter</taxon>
    </lineage>
</organism>
<evidence type="ECO:0000256" key="1">
    <source>
        <dbReference type="SAM" id="Phobius"/>
    </source>
</evidence>
<dbReference type="Proteomes" id="UP000501939">
    <property type="component" value="Chromosome"/>
</dbReference>
<name>A0A6G8S7N0_9GAMM</name>
<feature type="transmembrane region" description="Helical" evidence="1">
    <location>
        <begin position="52"/>
        <end position="69"/>
    </location>
</feature>
<dbReference type="EMBL" id="CP049916">
    <property type="protein sequence ID" value="QIO10101.1"/>
    <property type="molecule type" value="Genomic_DNA"/>
</dbReference>
<dbReference type="KEGG" id="alj:G8D99_14525"/>
<feature type="transmembrane region" description="Helical" evidence="1">
    <location>
        <begin position="76"/>
        <end position="93"/>
    </location>
</feature>
<accession>A0A6G8S7N0</accession>
<keyword evidence="1" id="KW-0812">Transmembrane</keyword>
<keyword evidence="1" id="KW-1133">Transmembrane helix</keyword>
<feature type="transmembrane region" description="Helical" evidence="1">
    <location>
        <begin position="29"/>
        <end position="46"/>
    </location>
</feature>
<protein>
    <submittedName>
        <fullName evidence="2">Uncharacterized protein</fullName>
    </submittedName>
</protein>
<gene>
    <name evidence="2" type="ORF">G8D99_14525</name>
</gene>
<evidence type="ECO:0000313" key="3">
    <source>
        <dbReference type="Proteomes" id="UP000501939"/>
    </source>
</evidence>
<dbReference type="RefSeq" id="WP_166327099.1">
    <property type="nucleotide sequence ID" value="NZ_CP049916.1"/>
</dbReference>
<feature type="transmembrane region" description="Helical" evidence="1">
    <location>
        <begin position="105"/>
        <end position="123"/>
    </location>
</feature>
<keyword evidence="3" id="KW-1185">Reference proteome</keyword>
<sequence length="129" mass="14921">MKNLDQSDQKQFLDVLDQQKIHQRKVDRVLYIVLPIVAFLLCVICANYNWQSTAGTFFMLLIAFIAVGIRRLNLKLWLVIVAVYSLVDIYFTYSGQLPIQAVGRQMGTMLTFVGILGIGRPYFDRWLMK</sequence>
<evidence type="ECO:0000313" key="2">
    <source>
        <dbReference type="EMBL" id="QIO10101.1"/>
    </source>
</evidence>